<name>A0A0D0E5X6_9AGAM</name>
<evidence type="ECO:0000256" key="3">
    <source>
        <dbReference type="RuleBase" id="RU368013"/>
    </source>
</evidence>
<dbReference type="HOGENOM" id="CLU_056224_0_0_1"/>
<dbReference type="PANTHER" id="PTHR28032">
    <property type="entry name" value="FI02826P"/>
    <property type="match status" value="1"/>
</dbReference>
<comment type="subcellular location">
    <subcellularLocation>
        <location evidence="3">Cytoplasm</location>
    </subcellularLocation>
    <subcellularLocation>
        <location evidence="3">Nucleus</location>
    </subcellularLocation>
</comment>
<dbReference type="GO" id="GO:0071630">
    <property type="term" value="P:nuclear protein quality control by the ubiquitin-proteasome system"/>
    <property type="evidence" value="ECO:0007669"/>
    <property type="project" value="UniProtKB-UniRule"/>
</dbReference>
<feature type="compositionally biased region" description="Basic and acidic residues" evidence="4">
    <location>
        <begin position="113"/>
        <end position="127"/>
    </location>
</feature>
<protein>
    <recommendedName>
        <fullName evidence="3">Tethering factor for nuclear proteasome STS1</fullName>
    </recommendedName>
</protein>
<keyword evidence="3" id="KW-0813">Transport</keyword>
<proteinExistence type="inferred from homology"/>
<reference evidence="5 6" key="1">
    <citation type="submission" date="2014-04" db="EMBL/GenBank/DDBJ databases">
        <authorList>
            <consortium name="DOE Joint Genome Institute"/>
            <person name="Kuo A."/>
            <person name="Kohler A."/>
            <person name="Jargeat P."/>
            <person name="Nagy L.G."/>
            <person name="Floudas D."/>
            <person name="Copeland A."/>
            <person name="Barry K.W."/>
            <person name="Cichocki N."/>
            <person name="Veneault-Fourrey C."/>
            <person name="LaButti K."/>
            <person name="Lindquist E.A."/>
            <person name="Lipzen A."/>
            <person name="Lundell T."/>
            <person name="Morin E."/>
            <person name="Murat C."/>
            <person name="Sun H."/>
            <person name="Tunlid A."/>
            <person name="Henrissat B."/>
            <person name="Grigoriev I.V."/>
            <person name="Hibbett D.S."/>
            <person name="Martin F."/>
            <person name="Nordberg H.P."/>
            <person name="Cantor M.N."/>
            <person name="Hua S.X."/>
        </authorList>
    </citation>
    <scope>NUCLEOTIDE SEQUENCE [LARGE SCALE GENOMIC DNA]</scope>
    <source>
        <strain evidence="5 6">Ve08.2h10</strain>
    </source>
</reference>
<feature type="compositionally biased region" description="Basic and acidic residues" evidence="4">
    <location>
        <begin position="81"/>
        <end position="102"/>
    </location>
</feature>
<dbReference type="STRING" id="930991.A0A0D0E5X6"/>
<evidence type="ECO:0000313" key="5">
    <source>
        <dbReference type="EMBL" id="KIL00257.1"/>
    </source>
</evidence>
<dbReference type="GO" id="GO:0005737">
    <property type="term" value="C:cytoplasm"/>
    <property type="evidence" value="ECO:0007669"/>
    <property type="project" value="UniProtKB-SubCell"/>
</dbReference>
<feature type="region of interest" description="Disordered" evidence="4">
    <location>
        <begin position="61"/>
        <end position="127"/>
    </location>
</feature>
<dbReference type="InterPro" id="IPR038422">
    <property type="entry name" value="Cut8/Sts1_sf"/>
</dbReference>
<dbReference type="AlphaFoldDB" id="A0A0D0E5X6"/>
<keyword evidence="2 3" id="KW-0539">Nucleus</keyword>
<comment type="subunit">
    <text evidence="3">Binds the proteasome.</text>
</comment>
<dbReference type="GO" id="GO:0015031">
    <property type="term" value="P:protein transport"/>
    <property type="evidence" value="ECO:0007669"/>
    <property type="project" value="UniProtKB-UniRule"/>
</dbReference>
<dbReference type="GO" id="GO:0031144">
    <property type="term" value="P:proteasome localization"/>
    <property type="evidence" value="ECO:0007669"/>
    <property type="project" value="UniProtKB-UniRule"/>
</dbReference>
<reference evidence="6" key="2">
    <citation type="submission" date="2015-01" db="EMBL/GenBank/DDBJ databases">
        <title>Evolutionary Origins and Diversification of the Mycorrhizal Mutualists.</title>
        <authorList>
            <consortium name="DOE Joint Genome Institute"/>
            <consortium name="Mycorrhizal Genomics Consortium"/>
            <person name="Kohler A."/>
            <person name="Kuo A."/>
            <person name="Nagy L.G."/>
            <person name="Floudas D."/>
            <person name="Copeland A."/>
            <person name="Barry K.W."/>
            <person name="Cichocki N."/>
            <person name="Veneault-Fourrey C."/>
            <person name="LaButti K."/>
            <person name="Lindquist E.A."/>
            <person name="Lipzen A."/>
            <person name="Lundell T."/>
            <person name="Morin E."/>
            <person name="Murat C."/>
            <person name="Riley R."/>
            <person name="Ohm R."/>
            <person name="Sun H."/>
            <person name="Tunlid A."/>
            <person name="Henrissat B."/>
            <person name="Grigoriev I.V."/>
            <person name="Hibbett D.S."/>
            <person name="Martin F."/>
        </authorList>
    </citation>
    <scope>NUCLEOTIDE SEQUENCE [LARGE SCALE GENOMIC DNA]</scope>
    <source>
        <strain evidence="6">Ve08.2h10</strain>
    </source>
</reference>
<evidence type="ECO:0000256" key="2">
    <source>
        <dbReference type="ARBA" id="ARBA00023242"/>
    </source>
</evidence>
<dbReference type="PANTHER" id="PTHR28032:SF1">
    <property type="entry name" value="FI02826P"/>
    <property type="match status" value="1"/>
</dbReference>
<accession>A0A0D0E5X6</accession>
<dbReference type="Proteomes" id="UP000054538">
    <property type="component" value="Unassembled WGS sequence"/>
</dbReference>
<dbReference type="OrthoDB" id="10061064at2759"/>
<dbReference type="Pfam" id="PF08559">
    <property type="entry name" value="Cut8"/>
    <property type="match status" value="1"/>
</dbReference>
<evidence type="ECO:0000256" key="1">
    <source>
        <dbReference type="ARBA" id="ARBA00006199"/>
    </source>
</evidence>
<organism evidence="5 6">
    <name type="scientific">Paxillus rubicundulus Ve08.2h10</name>
    <dbReference type="NCBI Taxonomy" id="930991"/>
    <lineage>
        <taxon>Eukaryota</taxon>
        <taxon>Fungi</taxon>
        <taxon>Dikarya</taxon>
        <taxon>Basidiomycota</taxon>
        <taxon>Agaricomycotina</taxon>
        <taxon>Agaricomycetes</taxon>
        <taxon>Agaricomycetidae</taxon>
        <taxon>Boletales</taxon>
        <taxon>Paxilineae</taxon>
        <taxon>Paxillaceae</taxon>
        <taxon>Paxillus</taxon>
    </lineage>
</organism>
<dbReference type="GO" id="GO:0070628">
    <property type="term" value="F:proteasome binding"/>
    <property type="evidence" value="ECO:0007669"/>
    <property type="project" value="TreeGrafter"/>
</dbReference>
<keyword evidence="3" id="KW-0963">Cytoplasm</keyword>
<evidence type="ECO:0000256" key="4">
    <source>
        <dbReference type="SAM" id="MobiDB-lite"/>
    </source>
</evidence>
<evidence type="ECO:0000313" key="6">
    <source>
        <dbReference type="Proteomes" id="UP000054538"/>
    </source>
</evidence>
<dbReference type="InterPro" id="IPR013868">
    <property type="entry name" value="Cut8/Sts1_fam"/>
</dbReference>
<comment type="similarity">
    <text evidence="1 3">Belongs to the cut8/STS1 family.</text>
</comment>
<dbReference type="GO" id="GO:0031965">
    <property type="term" value="C:nuclear membrane"/>
    <property type="evidence" value="ECO:0007669"/>
    <property type="project" value="TreeGrafter"/>
</dbReference>
<comment type="function">
    <text evidence="3">Involved in ubiquitin-mediated protein degradation. Regulatory factor in the ubiquitin/proteasome pathway that controls the turnover of proteasome substrates. Targets proteasomes to the nucleus and facilitates the degradation of nuclear proteins.</text>
</comment>
<keyword evidence="3" id="KW-0653">Protein transport</keyword>
<keyword evidence="6" id="KW-1185">Reference proteome</keyword>
<sequence length="409" mass="45617">MANVVYPPVDFLHNPTNHPPSRFGFGFGLSGNSSISTGRQPVFTPGHTQPAAFQQLTSHMNLPPPIHRAQKRRHEPEDDAESSRHGARDVTMDRSPTPERPKRAPPKRAKVVLHGDSKDDQSCKENKSLDVDSDVDVGVLLASLPPQSLLPLLNSLIRAQPSLKSLILPLIPRPTLDTAIQTLEQSAKKLRDAYPYSNAPTFSSASATTSFGFGFSSQRPGFAGNMDEYQRNSDGSRMRESYVLSRLRPHIHEFVSACMSYVPYFSYVSGTDATLQHQPDSWSRSHSTALQLQHKDRSHPSETFLFLSAVTAHITSQPPLTQGSLAPLLLPRLSKEWDAWIDRIDQVVNREGGMFGGETVRTWEKTLDEFAETRGPEGWGVMREVRDRWVAKVGWLVGRNVLHPMEEEA</sequence>
<dbReference type="Gene3D" id="1.20.58.1590">
    <property type="entry name" value="Tethering factor for nuclear proteasome Cut8/Sts1"/>
    <property type="match status" value="1"/>
</dbReference>
<dbReference type="InParanoid" id="A0A0D0E5X6"/>
<dbReference type="EMBL" id="KN824838">
    <property type="protein sequence ID" value="KIL00257.1"/>
    <property type="molecule type" value="Genomic_DNA"/>
</dbReference>
<gene>
    <name evidence="5" type="ORF">PAXRUDRAFT_821874</name>
</gene>